<dbReference type="FunFam" id="3.40.50.720:FF:000084">
    <property type="entry name" value="Short-chain dehydrogenase reductase"/>
    <property type="match status" value="1"/>
</dbReference>
<dbReference type="PRINTS" id="PR00080">
    <property type="entry name" value="SDRFAMILY"/>
</dbReference>
<evidence type="ECO:0000256" key="1">
    <source>
        <dbReference type="ARBA" id="ARBA00006484"/>
    </source>
</evidence>
<sequence length="259" mass="28239">MDKRIAFITGGANGIGLCTTEHLIKEGYQVFVLDTDEKALNSMIDKFYPDVQGYHGSVSCEEDVIAAFEQLKSTWGRLDLLFNNAGSTGPVKLTHDINNDEFMDTLAVTLGGMHNCTRQAIPMMKAQQSGNIVNMTSTAYGFGYPYRSPYTAAKWGVVGLTKTWAMELGRDNITVNAVSPGCVDNDRLNMLIQIDADKKGLSFEETVKIWKATVSMRTFVDSEEVAALVAYYGSPAAKRISGQVIAIDGHTEGLGDQSI</sequence>
<dbReference type="InterPro" id="IPR002347">
    <property type="entry name" value="SDR_fam"/>
</dbReference>
<dbReference type="AlphaFoldDB" id="A0A3A6QGX4"/>
<evidence type="ECO:0000313" key="4">
    <source>
        <dbReference type="Proteomes" id="UP000273252"/>
    </source>
</evidence>
<dbReference type="CDD" id="cd05233">
    <property type="entry name" value="SDR_c"/>
    <property type="match status" value="1"/>
</dbReference>
<dbReference type="Gene3D" id="3.40.50.720">
    <property type="entry name" value="NAD(P)-binding Rossmann-like Domain"/>
    <property type="match status" value="1"/>
</dbReference>
<dbReference type="InterPro" id="IPR020904">
    <property type="entry name" value="Sc_DH/Rdtase_CS"/>
</dbReference>
<keyword evidence="2" id="KW-0560">Oxidoreductase</keyword>
<evidence type="ECO:0000256" key="2">
    <source>
        <dbReference type="ARBA" id="ARBA00023002"/>
    </source>
</evidence>
<dbReference type="EMBL" id="QVMU01000034">
    <property type="protein sequence ID" value="RJX65362.1"/>
    <property type="molecule type" value="Genomic_DNA"/>
</dbReference>
<comment type="caution">
    <text evidence="3">The sequence shown here is derived from an EMBL/GenBank/DDBJ whole genome shotgun (WGS) entry which is preliminary data.</text>
</comment>
<dbReference type="Pfam" id="PF13561">
    <property type="entry name" value="adh_short_C2"/>
    <property type="match status" value="1"/>
</dbReference>
<dbReference type="OrthoDB" id="8613661at2"/>
<dbReference type="RefSeq" id="WP_120035176.1">
    <property type="nucleotide sequence ID" value="NZ_QVMU01000034.1"/>
</dbReference>
<dbReference type="SUPFAM" id="SSF51735">
    <property type="entry name" value="NAD(P)-binding Rossmann-fold domains"/>
    <property type="match status" value="1"/>
</dbReference>
<dbReference type="PRINTS" id="PR00081">
    <property type="entry name" value="GDHRDH"/>
</dbReference>
<proteinExistence type="inferred from homology"/>
<gene>
    <name evidence="3" type="ORF">DZ860_21655</name>
</gene>
<evidence type="ECO:0000313" key="3">
    <source>
        <dbReference type="EMBL" id="RJX65362.1"/>
    </source>
</evidence>
<dbReference type="PANTHER" id="PTHR24321">
    <property type="entry name" value="DEHYDROGENASES, SHORT CHAIN"/>
    <property type="match status" value="1"/>
</dbReference>
<dbReference type="GO" id="GO:0016491">
    <property type="term" value="F:oxidoreductase activity"/>
    <property type="evidence" value="ECO:0007669"/>
    <property type="project" value="UniProtKB-KW"/>
</dbReference>
<dbReference type="PANTHER" id="PTHR24321:SF8">
    <property type="entry name" value="ESTRADIOL 17-BETA-DEHYDROGENASE 8-RELATED"/>
    <property type="match status" value="1"/>
</dbReference>
<dbReference type="Proteomes" id="UP000273252">
    <property type="component" value="Unassembled WGS sequence"/>
</dbReference>
<accession>A0A3A6QGX4</accession>
<comment type="similarity">
    <text evidence="1">Belongs to the short-chain dehydrogenases/reductases (SDR) family.</text>
</comment>
<keyword evidence="4" id="KW-1185">Reference proteome</keyword>
<dbReference type="InterPro" id="IPR036291">
    <property type="entry name" value="NAD(P)-bd_dom_sf"/>
</dbReference>
<name>A0A3A6QGX4_9VIBR</name>
<dbReference type="PROSITE" id="PS00061">
    <property type="entry name" value="ADH_SHORT"/>
    <property type="match status" value="1"/>
</dbReference>
<reference evidence="3 4" key="1">
    <citation type="submission" date="2018-08" db="EMBL/GenBank/DDBJ databases">
        <title>Vibrio isolated from the Eastern China Marginal Seas.</title>
        <authorList>
            <person name="Li Y."/>
        </authorList>
    </citation>
    <scope>NUCLEOTIDE SEQUENCE [LARGE SCALE GENOMIC DNA]</scope>
    <source>
        <strain evidence="3 4">BEI233</strain>
    </source>
</reference>
<organism evidence="3 4">
    <name type="scientific">Vibrio sinensis</name>
    <dbReference type="NCBI Taxonomy" id="2302434"/>
    <lineage>
        <taxon>Bacteria</taxon>
        <taxon>Pseudomonadati</taxon>
        <taxon>Pseudomonadota</taxon>
        <taxon>Gammaproteobacteria</taxon>
        <taxon>Vibrionales</taxon>
        <taxon>Vibrionaceae</taxon>
        <taxon>Vibrio</taxon>
    </lineage>
</organism>
<protein>
    <submittedName>
        <fullName evidence="3">SDR family oxidoreductase</fullName>
    </submittedName>
</protein>